<protein>
    <submittedName>
        <fullName evidence="1">Uncharacterized protein</fullName>
    </submittedName>
</protein>
<proteinExistence type="predicted"/>
<sequence>MIDYTDVEKTVIKMESERDTSFAALETLAPLYTALIYRRLTANSEVYEAQPVAKLGDSDFLLAVSGKDSVKAWEVMDELMDMMMLANRKVYDATLEKIRKI</sequence>
<organism evidence="1">
    <name type="scientific">Siphoviridae sp. cthae16</name>
    <dbReference type="NCBI Taxonomy" id="2825617"/>
    <lineage>
        <taxon>Viruses</taxon>
        <taxon>Duplodnaviria</taxon>
        <taxon>Heunggongvirae</taxon>
        <taxon>Uroviricota</taxon>
        <taxon>Caudoviricetes</taxon>
    </lineage>
</organism>
<name>A0A8S5URU3_9CAUD</name>
<evidence type="ECO:0000313" key="1">
    <source>
        <dbReference type="EMBL" id="DAF97124.1"/>
    </source>
</evidence>
<reference evidence="1" key="1">
    <citation type="journal article" date="2021" name="Proc. Natl. Acad. Sci. U.S.A.">
        <title>A Catalog of Tens of Thousands of Viruses from Human Metagenomes Reveals Hidden Associations with Chronic Diseases.</title>
        <authorList>
            <person name="Tisza M.J."/>
            <person name="Buck C.B."/>
        </authorList>
    </citation>
    <scope>NUCLEOTIDE SEQUENCE</scope>
    <source>
        <strain evidence="1">Cthae16</strain>
    </source>
</reference>
<dbReference type="EMBL" id="BK016126">
    <property type="protein sequence ID" value="DAF97124.1"/>
    <property type="molecule type" value="Genomic_DNA"/>
</dbReference>
<accession>A0A8S5URU3</accession>